<accession>A0A6A6BH11</accession>
<dbReference type="AlphaFoldDB" id="A0A6A6BH11"/>
<proteinExistence type="predicted"/>
<evidence type="ECO:0000313" key="2">
    <source>
        <dbReference type="Proteomes" id="UP000799438"/>
    </source>
</evidence>
<dbReference type="RefSeq" id="XP_033398600.1">
    <property type="nucleotide sequence ID" value="XM_033535199.1"/>
</dbReference>
<sequence>MRRAFTFEASSKQLARHGVRVDGRAVERYGRIGWQVGRRTTALLGLSGQGKAGALRVEDLLETRLGARVVREQQVAQAQAGDLGQRSPACRPLLLYSYAAQVRRQPATVVSPLMPAPSLSHYSLTHGNMQTAKKEKKKARAMGALLSLTSSVLPALRHGPDGRKLPVPDWSVMLHDALAELQSSLSCRSPSPNLFDP</sequence>
<keyword evidence="2" id="KW-1185">Reference proteome</keyword>
<dbReference type="GeneID" id="54292693"/>
<dbReference type="EMBL" id="ML995483">
    <property type="protein sequence ID" value="KAF2142888.1"/>
    <property type="molecule type" value="Genomic_DNA"/>
</dbReference>
<reference evidence="1" key="1">
    <citation type="journal article" date="2020" name="Stud. Mycol.">
        <title>101 Dothideomycetes genomes: a test case for predicting lifestyles and emergence of pathogens.</title>
        <authorList>
            <person name="Haridas S."/>
            <person name="Albert R."/>
            <person name="Binder M."/>
            <person name="Bloem J."/>
            <person name="Labutti K."/>
            <person name="Salamov A."/>
            <person name="Andreopoulos B."/>
            <person name="Baker S."/>
            <person name="Barry K."/>
            <person name="Bills G."/>
            <person name="Bluhm B."/>
            <person name="Cannon C."/>
            <person name="Castanera R."/>
            <person name="Culley D."/>
            <person name="Daum C."/>
            <person name="Ezra D."/>
            <person name="Gonzalez J."/>
            <person name="Henrissat B."/>
            <person name="Kuo A."/>
            <person name="Liang C."/>
            <person name="Lipzen A."/>
            <person name="Lutzoni F."/>
            <person name="Magnuson J."/>
            <person name="Mondo S."/>
            <person name="Nolan M."/>
            <person name="Ohm R."/>
            <person name="Pangilinan J."/>
            <person name="Park H.-J."/>
            <person name="Ramirez L."/>
            <person name="Alfaro M."/>
            <person name="Sun H."/>
            <person name="Tritt A."/>
            <person name="Yoshinaga Y."/>
            <person name="Zwiers L.-H."/>
            <person name="Turgeon B."/>
            <person name="Goodwin S."/>
            <person name="Spatafora J."/>
            <person name="Crous P."/>
            <person name="Grigoriev I."/>
        </authorList>
    </citation>
    <scope>NUCLEOTIDE SEQUENCE</scope>
    <source>
        <strain evidence="1">CBS 121167</strain>
    </source>
</reference>
<protein>
    <submittedName>
        <fullName evidence="1">Uncharacterized protein</fullName>
    </submittedName>
</protein>
<name>A0A6A6BH11_9PEZI</name>
<evidence type="ECO:0000313" key="1">
    <source>
        <dbReference type="EMBL" id="KAF2142888.1"/>
    </source>
</evidence>
<organism evidence="1 2">
    <name type="scientific">Aplosporella prunicola CBS 121167</name>
    <dbReference type="NCBI Taxonomy" id="1176127"/>
    <lineage>
        <taxon>Eukaryota</taxon>
        <taxon>Fungi</taxon>
        <taxon>Dikarya</taxon>
        <taxon>Ascomycota</taxon>
        <taxon>Pezizomycotina</taxon>
        <taxon>Dothideomycetes</taxon>
        <taxon>Dothideomycetes incertae sedis</taxon>
        <taxon>Botryosphaeriales</taxon>
        <taxon>Aplosporellaceae</taxon>
        <taxon>Aplosporella</taxon>
    </lineage>
</organism>
<gene>
    <name evidence="1" type="ORF">K452DRAFT_12324</name>
</gene>
<dbReference type="Proteomes" id="UP000799438">
    <property type="component" value="Unassembled WGS sequence"/>
</dbReference>